<gene>
    <name evidence="5" type="ORF">M427DRAFT_400855</name>
</gene>
<reference evidence="5 6" key="1">
    <citation type="journal article" date="2015" name="Genome Biol. Evol.">
        <title>Phylogenomic analyses indicate that early fungi evolved digesting cell walls of algal ancestors of land plants.</title>
        <authorList>
            <person name="Chang Y."/>
            <person name="Wang S."/>
            <person name="Sekimoto S."/>
            <person name="Aerts A.L."/>
            <person name="Choi C."/>
            <person name="Clum A."/>
            <person name="LaButti K.M."/>
            <person name="Lindquist E.A."/>
            <person name="Yee Ngan C."/>
            <person name="Ohm R.A."/>
            <person name="Salamov A.A."/>
            <person name="Grigoriev I.V."/>
            <person name="Spatafora J.W."/>
            <person name="Berbee M.L."/>
        </authorList>
    </citation>
    <scope>NUCLEOTIDE SEQUENCE [LARGE SCALE GENOMIC DNA]</scope>
    <source>
        <strain evidence="5 6">JEL478</strain>
    </source>
</reference>
<feature type="transmembrane region" description="Helical" evidence="3">
    <location>
        <begin position="122"/>
        <end position="140"/>
    </location>
</feature>
<dbReference type="AlphaFoldDB" id="A0A139ATK0"/>
<keyword evidence="3" id="KW-0812">Transmembrane</keyword>
<sequence length="452" mass="48535">MGDESPKQTIHVAEDEGSEAKITIDTRNPSLIKPPTGFSDTLTYRDGGFSAWLVTFASFLTLFTCVGLQYCAGTYIRYFYFQATFSYTSFSTISFISSMNGAAFPLFAPLVGDFVERKGPRIGTLIGGLIQSASYVIASFSPHVGFSIAFQGLMFGIGEVFVYMSAVNIITQYFNKLRGLALGFAVAGSGAGGLAMAVITQALLDGLGWQWALRIEAVMMLATCLFGAAMFNSVQPRNPRRLSILASAKFYFQDSRFVVLWASGLLSFFGFFLPFSYLPSYATSQGIDANRASLILGLTNGGSAVGRIFLGYLADKTGYLNIYVITQIACPIICLFWPLAKSFGGLLVLGMCYGFFAGGFVSSQPPMLASVFGGDNLTARLGIVMSSTLAGNVGGAPIAGAILDAHTTVDADGNKTIDFVPMIMFGGLTMLAGNLLLVWVWGKTTRWKLKRI</sequence>
<dbReference type="GO" id="GO:0022857">
    <property type="term" value="F:transmembrane transporter activity"/>
    <property type="evidence" value="ECO:0007669"/>
    <property type="project" value="InterPro"/>
</dbReference>
<dbReference type="PANTHER" id="PTHR11360">
    <property type="entry name" value="MONOCARBOXYLATE TRANSPORTER"/>
    <property type="match status" value="1"/>
</dbReference>
<proteinExistence type="inferred from homology"/>
<dbReference type="InterPro" id="IPR011701">
    <property type="entry name" value="MFS"/>
</dbReference>
<dbReference type="InterPro" id="IPR050327">
    <property type="entry name" value="Proton-linked_MCT"/>
</dbReference>
<evidence type="ECO:0000259" key="4">
    <source>
        <dbReference type="PROSITE" id="PS50850"/>
    </source>
</evidence>
<feature type="transmembrane region" description="Helical" evidence="3">
    <location>
        <begin position="346"/>
        <end position="369"/>
    </location>
</feature>
<dbReference type="PROSITE" id="PS50850">
    <property type="entry name" value="MFS"/>
    <property type="match status" value="1"/>
</dbReference>
<comment type="subcellular location">
    <subcellularLocation>
        <location evidence="1">Membrane</location>
        <topology evidence="1">Multi-pass membrane protein</topology>
    </subcellularLocation>
</comment>
<dbReference type="PANTHER" id="PTHR11360:SF284">
    <property type="entry name" value="EG:103B4.3 PROTEIN-RELATED"/>
    <property type="match status" value="1"/>
</dbReference>
<feature type="transmembrane region" description="Helical" evidence="3">
    <location>
        <begin position="146"/>
        <end position="167"/>
    </location>
</feature>
<evidence type="ECO:0000313" key="5">
    <source>
        <dbReference type="EMBL" id="KXS20051.1"/>
    </source>
</evidence>
<dbReference type="Pfam" id="PF07690">
    <property type="entry name" value="MFS_1"/>
    <property type="match status" value="1"/>
</dbReference>
<feature type="transmembrane region" description="Helical" evidence="3">
    <location>
        <begin position="211"/>
        <end position="234"/>
    </location>
</feature>
<dbReference type="SUPFAM" id="SSF103473">
    <property type="entry name" value="MFS general substrate transporter"/>
    <property type="match status" value="1"/>
</dbReference>
<protein>
    <submittedName>
        <fullName evidence="5">MFS general substrate transporter</fullName>
    </submittedName>
</protein>
<feature type="transmembrane region" description="Helical" evidence="3">
    <location>
        <begin position="49"/>
        <end position="70"/>
    </location>
</feature>
<dbReference type="Gene3D" id="1.20.1250.20">
    <property type="entry name" value="MFS general substrate transporter like domains"/>
    <property type="match status" value="2"/>
</dbReference>
<feature type="transmembrane region" description="Helical" evidence="3">
    <location>
        <begin position="255"/>
        <end position="273"/>
    </location>
</feature>
<dbReference type="InterPro" id="IPR036259">
    <property type="entry name" value="MFS_trans_sf"/>
</dbReference>
<keyword evidence="6" id="KW-1185">Reference proteome</keyword>
<dbReference type="OMA" id="WALRIEA"/>
<dbReference type="CDD" id="cd17352">
    <property type="entry name" value="MFS_MCT_SLC16"/>
    <property type="match status" value="1"/>
</dbReference>
<dbReference type="Proteomes" id="UP000070544">
    <property type="component" value="Unassembled WGS sequence"/>
</dbReference>
<feature type="transmembrane region" description="Helical" evidence="3">
    <location>
        <begin position="320"/>
        <end position="340"/>
    </location>
</feature>
<feature type="transmembrane region" description="Helical" evidence="3">
    <location>
        <begin position="90"/>
        <end position="110"/>
    </location>
</feature>
<name>A0A139ATK0_GONPJ</name>
<evidence type="ECO:0000256" key="2">
    <source>
        <dbReference type="ARBA" id="ARBA00006727"/>
    </source>
</evidence>
<feature type="transmembrane region" description="Helical" evidence="3">
    <location>
        <begin position="381"/>
        <end position="403"/>
    </location>
</feature>
<dbReference type="EMBL" id="KQ965736">
    <property type="protein sequence ID" value="KXS20051.1"/>
    <property type="molecule type" value="Genomic_DNA"/>
</dbReference>
<comment type="similarity">
    <text evidence="2">Belongs to the major facilitator superfamily. Monocarboxylate porter (TC 2.A.1.13) family.</text>
</comment>
<feature type="transmembrane region" description="Helical" evidence="3">
    <location>
        <begin position="293"/>
        <end position="313"/>
    </location>
</feature>
<evidence type="ECO:0000256" key="3">
    <source>
        <dbReference type="SAM" id="Phobius"/>
    </source>
</evidence>
<feature type="transmembrane region" description="Helical" evidence="3">
    <location>
        <begin position="423"/>
        <end position="442"/>
    </location>
</feature>
<feature type="transmembrane region" description="Helical" evidence="3">
    <location>
        <begin position="179"/>
        <end position="199"/>
    </location>
</feature>
<dbReference type="InterPro" id="IPR020846">
    <property type="entry name" value="MFS_dom"/>
</dbReference>
<evidence type="ECO:0000256" key="1">
    <source>
        <dbReference type="ARBA" id="ARBA00004141"/>
    </source>
</evidence>
<dbReference type="OrthoDB" id="2213137at2759"/>
<keyword evidence="3" id="KW-1133">Transmembrane helix</keyword>
<dbReference type="GO" id="GO:0016020">
    <property type="term" value="C:membrane"/>
    <property type="evidence" value="ECO:0007669"/>
    <property type="project" value="UniProtKB-SubCell"/>
</dbReference>
<accession>A0A139ATK0</accession>
<feature type="domain" description="Major facilitator superfamily (MFS) profile" evidence="4">
    <location>
        <begin position="50"/>
        <end position="445"/>
    </location>
</feature>
<organism evidence="5 6">
    <name type="scientific">Gonapodya prolifera (strain JEL478)</name>
    <name type="common">Monoblepharis prolifera</name>
    <dbReference type="NCBI Taxonomy" id="1344416"/>
    <lineage>
        <taxon>Eukaryota</taxon>
        <taxon>Fungi</taxon>
        <taxon>Fungi incertae sedis</taxon>
        <taxon>Chytridiomycota</taxon>
        <taxon>Chytridiomycota incertae sedis</taxon>
        <taxon>Monoblepharidomycetes</taxon>
        <taxon>Monoblepharidales</taxon>
        <taxon>Gonapodyaceae</taxon>
        <taxon>Gonapodya</taxon>
    </lineage>
</organism>
<keyword evidence="3" id="KW-0472">Membrane</keyword>
<evidence type="ECO:0000313" key="6">
    <source>
        <dbReference type="Proteomes" id="UP000070544"/>
    </source>
</evidence>